<dbReference type="AlphaFoldDB" id="J4GY18"/>
<proteinExistence type="predicted"/>
<organism evidence="2 3">
    <name type="scientific">Fibroporia radiculosa</name>
    <dbReference type="NCBI Taxonomy" id="599839"/>
    <lineage>
        <taxon>Eukaryota</taxon>
        <taxon>Fungi</taxon>
        <taxon>Dikarya</taxon>
        <taxon>Basidiomycota</taxon>
        <taxon>Agaricomycotina</taxon>
        <taxon>Agaricomycetes</taxon>
        <taxon>Polyporales</taxon>
        <taxon>Fibroporiaceae</taxon>
        <taxon>Fibroporia</taxon>
    </lineage>
</organism>
<gene>
    <name evidence="2" type="ORF">FIBRA_09155</name>
</gene>
<dbReference type="EMBL" id="HE797534">
    <property type="protein sequence ID" value="CCM06850.1"/>
    <property type="molecule type" value="Genomic_DNA"/>
</dbReference>
<reference evidence="2 3" key="1">
    <citation type="journal article" date="2012" name="Appl. Environ. Microbiol.">
        <title>Short-read sequencing for genomic analysis of the brown rot fungus Fibroporia radiculosa.</title>
        <authorList>
            <person name="Tang J.D."/>
            <person name="Perkins A.D."/>
            <person name="Sonstegard T.S."/>
            <person name="Schroeder S.G."/>
            <person name="Burgess S.C."/>
            <person name="Diehl S.V."/>
        </authorList>
    </citation>
    <scope>NUCLEOTIDE SEQUENCE [LARGE SCALE GENOMIC DNA]</scope>
    <source>
        <strain evidence="2 3">TFFH 294</strain>
    </source>
</reference>
<dbReference type="HOGENOM" id="CLU_2722247_0_0_1"/>
<name>J4GY18_9APHY</name>
<dbReference type="InParanoid" id="J4GY18"/>
<keyword evidence="3" id="KW-1185">Reference proteome</keyword>
<dbReference type="GeneID" id="24101750"/>
<dbReference type="OrthoDB" id="2898509at2759"/>
<dbReference type="STRING" id="599839.J4GY18"/>
<evidence type="ECO:0000313" key="3">
    <source>
        <dbReference type="Proteomes" id="UP000006352"/>
    </source>
</evidence>
<feature type="compositionally biased region" description="Basic and acidic residues" evidence="1">
    <location>
        <begin position="1"/>
        <end position="11"/>
    </location>
</feature>
<feature type="region of interest" description="Disordered" evidence="1">
    <location>
        <begin position="1"/>
        <end position="22"/>
    </location>
</feature>
<accession>J4GY18</accession>
<protein>
    <submittedName>
        <fullName evidence="2">Uncharacterized protein</fullName>
    </submittedName>
</protein>
<dbReference type="RefSeq" id="XP_012176871.1">
    <property type="nucleotide sequence ID" value="XM_012321481.1"/>
</dbReference>
<evidence type="ECO:0000313" key="2">
    <source>
        <dbReference type="EMBL" id="CCM06850.1"/>
    </source>
</evidence>
<dbReference type="Proteomes" id="UP000006352">
    <property type="component" value="Unassembled WGS sequence"/>
</dbReference>
<sequence>MSLLHKAKDTGEDAEVMSVLGPDNGDNINLDDLGLEKNYGSFTTALTTMTCNDLMVEKCDTATFTSANSWHG</sequence>
<evidence type="ECO:0000256" key="1">
    <source>
        <dbReference type="SAM" id="MobiDB-lite"/>
    </source>
</evidence>